<feature type="domain" description="DUF6291" evidence="1">
    <location>
        <begin position="5"/>
        <end position="84"/>
    </location>
</feature>
<comment type="caution">
    <text evidence="2">The sequence shown here is derived from an EMBL/GenBank/DDBJ whole genome shotgun (WGS) entry which is preliminary data.</text>
</comment>
<organism evidence="2 3">
    <name type="scientific">Bacteroides acidifaciens</name>
    <dbReference type="NCBI Taxonomy" id="85831"/>
    <lineage>
        <taxon>Bacteria</taxon>
        <taxon>Pseudomonadati</taxon>
        <taxon>Bacteroidota</taxon>
        <taxon>Bacteroidia</taxon>
        <taxon>Bacteroidales</taxon>
        <taxon>Bacteroidaceae</taxon>
        <taxon>Bacteroides</taxon>
    </lineage>
</organism>
<reference evidence="2 3" key="1">
    <citation type="submission" date="2019-03" db="EMBL/GenBank/DDBJ databases">
        <title>Diversity of the mouse oral microbiome.</title>
        <authorList>
            <person name="Joseph S."/>
            <person name="Aduse-Opoku J."/>
            <person name="Curtis M."/>
            <person name="Wade W."/>
            <person name="Hashim A."/>
        </authorList>
    </citation>
    <scope>NUCLEOTIDE SEQUENCE [LARGE SCALE GENOMIC DNA]</scope>
    <source>
        <strain evidence="2 3">P2318</strain>
    </source>
</reference>
<protein>
    <recommendedName>
        <fullName evidence="1">DUF6291 domain-containing protein</fullName>
    </recommendedName>
</protein>
<evidence type="ECO:0000313" key="3">
    <source>
        <dbReference type="Proteomes" id="UP000298073"/>
    </source>
</evidence>
<dbReference type="InterPro" id="IPR046258">
    <property type="entry name" value="DUF6291"/>
</dbReference>
<proteinExistence type="predicted"/>
<accession>A0A8H0CYX9</accession>
<dbReference type="AlphaFoldDB" id="A0A8H0CYX9"/>
<dbReference type="Proteomes" id="UP000298073">
    <property type="component" value="Unassembled WGS sequence"/>
</dbReference>
<name>A0A8H0CYX9_9BACE</name>
<evidence type="ECO:0000259" key="1">
    <source>
        <dbReference type="Pfam" id="PF19808"/>
    </source>
</evidence>
<sequence length="224" mass="25709">MNKKSFVIYCDIGDQLELLTDEQVGVLFRSVVKYASNEEELSSNDGMVKLLFSVIKKQIDRDTEKYKTVCERRREAGSKGGKQKVANAKQNLANVANASNCNQNLANVADNDNDSDNVNDNDNVSTEVDIKENTIVSKKDDLSLSSPSEEFIKFNQWLDKHCPFVLKVKTQMTEPEYQKLLVKYTKKEICDVLESLNNWKDFPKKRTNVYRSTLDEMKKKFGER</sequence>
<dbReference type="EMBL" id="SPPV01000082">
    <property type="protein sequence ID" value="TFU44979.1"/>
    <property type="molecule type" value="Genomic_DNA"/>
</dbReference>
<dbReference type="Pfam" id="PF19808">
    <property type="entry name" value="DUF6291"/>
    <property type="match status" value="1"/>
</dbReference>
<dbReference type="RefSeq" id="WP_135039353.1">
    <property type="nucleotide sequence ID" value="NZ_CABIXU010000099.1"/>
</dbReference>
<evidence type="ECO:0000313" key="2">
    <source>
        <dbReference type="EMBL" id="TFU44979.1"/>
    </source>
</evidence>
<gene>
    <name evidence="2" type="ORF">E4T97_20335</name>
</gene>